<proteinExistence type="inferred from homology"/>
<keyword evidence="3" id="KW-1133">Transmembrane helix</keyword>
<dbReference type="Pfam" id="PF03323">
    <property type="entry name" value="GerA"/>
    <property type="match status" value="1"/>
</dbReference>
<protein>
    <submittedName>
        <fullName evidence="4">Spore germination protein</fullName>
    </submittedName>
</protein>
<sequence length="557" mass="62541">MWSTITEYIPDWPTFMLAGVTLLIPLLIFALHRWFRSIVTDKHGRSREGLTTDRVFLETHNSTDSQLSGEYETDLMHLKETIGQNDDVHFREYELAGFGARAVLIFVDGMQDEQLINSHIMQVLMLKSDNSAQQGMKFPPEEGLVSYFKQNLLPVTELTEVVGKRELRESILAGYTALMVEGMACALLVGTPRGKSRAITEPTSEALLRGPRLGFTEILSDNTAMLRLQGRTEQMEIKKYVVGNVIKRDLAIVYMKNIVNPELLQEVEQRIAKIDLDYIAESGYVEQLIEDDILSPFQQAQNTERPDRVMSALVEGRIALLLDGTPFALIVPVTFSMLLQSPEDYYERWMAGSLLRMLRFVAAFMSLIIPSMYISFISFHPGLIPTELAITIIEARQRVPFPSLIEVLIMEVSIEILREAGVRLPRPIGSAMGIVGGLIIGEAAVQAGIVSPFLVIVVSVTAIASFSIPMYSAGITLRMLRFVGMFFAAALGIFGTILFFLLICSHLTKLESFGVPYVTPFSPIRIGDWKDLFVRAPLTLMKRRPELLKTVRKQRRS</sequence>
<accession>A0ABU5PM98</accession>
<dbReference type="Proteomes" id="UP001292216">
    <property type="component" value="Unassembled WGS sequence"/>
</dbReference>
<dbReference type="PANTHER" id="PTHR22550:SF5">
    <property type="entry name" value="LEUCINE ZIPPER PROTEIN 4"/>
    <property type="match status" value="1"/>
</dbReference>
<keyword evidence="2 3" id="KW-0472">Membrane</keyword>
<feature type="transmembrane region" description="Helical" evidence="3">
    <location>
        <begin position="453"/>
        <end position="471"/>
    </location>
</feature>
<evidence type="ECO:0000256" key="3">
    <source>
        <dbReference type="SAM" id="Phobius"/>
    </source>
</evidence>
<evidence type="ECO:0000313" key="5">
    <source>
        <dbReference type="Proteomes" id="UP001292216"/>
    </source>
</evidence>
<feature type="transmembrane region" description="Helical" evidence="3">
    <location>
        <begin position="360"/>
        <end position="379"/>
    </location>
</feature>
<comment type="caution">
    <text evidence="4">The sequence shown here is derived from an EMBL/GenBank/DDBJ whole genome shotgun (WGS) entry which is preliminary data.</text>
</comment>
<dbReference type="InterPro" id="IPR004995">
    <property type="entry name" value="Spore_Ger"/>
</dbReference>
<feature type="transmembrane region" description="Helical" evidence="3">
    <location>
        <begin position="429"/>
        <end position="447"/>
    </location>
</feature>
<keyword evidence="5" id="KW-1185">Reference proteome</keyword>
<evidence type="ECO:0000313" key="4">
    <source>
        <dbReference type="EMBL" id="MEA3571055.1"/>
    </source>
</evidence>
<dbReference type="EMBL" id="JAYERP010000001">
    <property type="protein sequence ID" value="MEA3571055.1"/>
    <property type="molecule type" value="Genomic_DNA"/>
</dbReference>
<evidence type="ECO:0000256" key="1">
    <source>
        <dbReference type="ARBA" id="ARBA00005278"/>
    </source>
</evidence>
<dbReference type="PANTHER" id="PTHR22550">
    <property type="entry name" value="SPORE GERMINATION PROTEIN"/>
    <property type="match status" value="1"/>
</dbReference>
<feature type="transmembrane region" description="Helical" evidence="3">
    <location>
        <begin position="318"/>
        <end position="339"/>
    </location>
</feature>
<evidence type="ECO:0000256" key="2">
    <source>
        <dbReference type="ARBA" id="ARBA00023136"/>
    </source>
</evidence>
<organism evidence="4 5">
    <name type="scientific">Paenibacillus phoenicis</name>
    <dbReference type="NCBI Taxonomy" id="554117"/>
    <lineage>
        <taxon>Bacteria</taxon>
        <taxon>Bacillati</taxon>
        <taxon>Bacillota</taxon>
        <taxon>Bacilli</taxon>
        <taxon>Bacillales</taxon>
        <taxon>Paenibacillaceae</taxon>
        <taxon>Paenibacillus</taxon>
    </lineage>
</organism>
<reference evidence="4 5" key="1">
    <citation type="submission" date="2023-12" db="EMBL/GenBank/DDBJ databases">
        <title>Whole genome sequencing of Paenibacillus phoenicis isolated from the Phoenix Mars Lander spacecraft assembly facility.</title>
        <authorList>
            <person name="Garcia A."/>
            <person name="Venkateswaran K."/>
        </authorList>
    </citation>
    <scope>NUCLEOTIDE SEQUENCE [LARGE SCALE GENOMIC DNA]</scope>
    <source>
        <strain evidence="4 5">3PO2SA</strain>
    </source>
</reference>
<feature type="transmembrane region" description="Helical" evidence="3">
    <location>
        <begin position="12"/>
        <end position="35"/>
    </location>
</feature>
<feature type="transmembrane region" description="Helical" evidence="3">
    <location>
        <begin position="483"/>
        <end position="503"/>
    </location>
</feature>
<dbReference type="InterPro" id="IPR050768">
    <property type="entry name" value="UPF0353/GerABKA_families"/>
</dbReference>
<keyword evidence="3" id="KW-0812">Transmembrane</keyword>
<dbReference type="PIRSF" id="PIRSF005690">
    <property type="entry name" value="GerBA"/>
    <property type="match status" value="1"/>
</dbReference>
<gene>
    <name evidence="4" type="ORF">U9M73_13770</name>
</gene>
<comment type="similarity">
    <text evidence="1">Belongs to the GerABKA family.</text>
</comment>
<dbReference type="RefSeq" id="WP_323077744.1">
    <property type="nucleotide sequence ID" value="NZ_CBCSKM010000008.1"/>
</dbReference>
<name>A0ABU5PM98_9BACL</name>